<dbReference type="PANTHER" id="PTHR48007">
    <property type="entry name" value="LEUCINE-RICH REPEAT RECEPTOR-LIKE PROTEIN KINASE PXC1"/>
    <property type="match status" value="1"/>
</dbReference>
<dbReference type="GO" id="GO:0004672">
    <property type="term" value="F:protein kinase activity"/>
    <property type="evidence" value="ECO:0007669"/>
    <property type="project" value="InterPro"/>
</dbReference>
<dbReference type="InterPro" id="IPR001611">
    <property type="entry name" value="Leu-rich_rpt"/>
</dbReference>
<feature type="signal peptide" evidence="9">
    <location>
        <begin position="1"/>
        <end position="27"/>
    </location>
</feature>
<dbReference type="SUPFAM" id="SSF56112">
    <property type="entry name" value="Protein kinase-like (PK-like)"/>
    <property type="match status" value="1"/>
</dbReference>
<proteinExistence type="predicted"/>
<evidence type="ECO:0000256" key="7">
    <source>
        <dbReference type="ARBA" id="ARBA00023136"/>
    </source>
</evidence>
<evidence type="ECO:0000256" key="9">
    <source>
        <dbReference type="SAM" id="SignalP"/>
    </source>
</evidence>
<dbReference type="GO" id="GO:0016020">
    <property type="term" value="C:membrane"/>
    <property type="evidence" value="ECO:0007669"/>
    <property type="project" value="UniProtKB-SubCell"/>
</dbReference>
<organism evidence="11 12">
    <name type="scientific">Punica granatum</name>
    <name type="common">Pomegranate</name>
    <dbReference type="NCBI Taxonomy" id="22663"/>
    <lineage>
        <taxon>Eukaryota</taxon>
        <taxon>Viridiplantae</taxon>
        <taxon>Streptophyta</taxon>
        <taxon>Embryophyta</taxon>
        <taxon>Tracheophyta</taxon>
        <taxon>Spermatophyta</taxon>
        <taxon>Magnoliopsida</taxon>
        <taxon>eudicotyledons</taxon>
        <taxon>Gunneridae</taxon>
        <taxon>Pentapetalae</taxon>
        <taxon>rosids</taxon>
        <taxon>malvids</taxon>
        <taxon>Myrtales</taxon>
        <taxon>Lythraceae</taxon>
        <taxon>Punica</taxon>
    </lineage>
</organism>
<feature type="region of interest" description="Disordered" evidence="8">
    <location>
        <begin position="628"/>
        <end position="657"/>
    </location>
</feature>
<dbReference type="InterPro" id="IPR013210">
    <property type="entry name" value="LRR_N_plant-typ"/>
</dbReference>
<keyword evidence="5" id="KW-0677">Repeat</keyword>
<protein>
    <submittedName>
        <fullName evidence="14">Inactive leucine-rich repeat receptor-like serine/threonine-protein kinase At1g60630</fullName>
    </submittedName>
</protein>
<dbReference type="OrthoDB" id="4062651at2759"/>
<reference evidence="13" key="3">
    <citation type="journal article" date="2020" name="Plant Biotechnol. J.">
        <title>The pomegranate (Punica granatum L.) draft genome dissects genetic divergence between soft- and hard-seeded cultivars.</title>
        <authorList>
            <person name="Luo X."/>
            <person name="Li H."/>
            <person name="Wu Z."/>
            <person name="Yao W."/>
            <person name="Zhao P."/>
            <person name="Cao D."/>
            <person name="Yu H."/>
            <person name="Li K."/>
            <person name="Poudel K."/>
            <person name="Zhao D."/>
            <person name="Zhang F."/>
            <person name="Xia X."/>
            <person name="Chen L."/>
            <person name="Wang Q."/>
            <person name="Jing D."/>
            <person name="Cao S."/>
        </authorList>
    </citation>
    <scope>NUCLEOTIDE SEQUENCE [LARGE SCALE GENOMIC DNA]</scope>
</reference>
<feature type="compositionally biased region" description="Gly residues" evidence="8">
    <location>
        <begin position="306"/>
        <end position="321"/>
    </location>
</feature>
<reference evidence="12" key="1">
    <citation type="journal article" date="2017" name="Plant J.">
        <title>The pomegranate (Punica granatum L.) genome and the genomics of punicalagin biosynthesis.</title>
        <authorList>
            <person name="Qin G."/>
            <person name="Xu C."/>
            <person name="Ming R."/>
            <person name="Tang H."/>
            <person name="Guyot R."/>
            <person name="Kramer E.M."/>
            <person name="Hu Y."/>
            <person name="Yi X."/>
            <person name="Qi Y."/>
            <person name="Xu X."/>
            <person name="Gao Z."/>
            <person name="Pan H."/>
            <person name="Jian J."/>
            <person name="Tian Y."/>
            <person name="Yue Z."/>
            <person name="Xu Y."/>
        </authorList>
    </citation>
    <scope>NUCLEOTIDE SEQUENCE [LARGE SCALE GENOMIC DNA]</scope>
    <source>
        <strain evidence="12">cv. Dabenzi</strain>
    </source>
</reference>
<comment type="subcellular location">
    <subcellularLocation>
        <location evidence="1">Membrane</location>
    </subcellularLocation>
</comment>
<dbReference type="Proteomes" id="UP000197138">
    <property type="component" value="Unassembled WGS sequence"/>
</dbReference>
<evidence type="ECO:0000256" key="1">
    <source>
        <dbReference type="ARBA" id="ARBA00004370"/>
    </source>
</evidence>
<dbReference type="Gene3D" id="3.80.10.10">
    <property type="entry name" value="Ribonuclease Inhibitor"/>
    <property type="match status" value="2"/>
</dbReference>
<reference evidence="11" key="2">
    <citation type="submission" date="2017-06" db="EMBL/GenBank/DDBJ databases">
        <title>The pomegranate genome and the genomics of punicalagin biosynthesis.</title>
        <authorList>
            <person name="Xu C."/>
        </authorList>
    </citation>
    <scope>NUCLEOTIDE SEQUENCE [LARGE SCALE GENOMIC DNA]</scope>
    <source>
        <tissue evidence="11">Fresh leaf</tissue>
    </source>
</reference>
<dbReference type="AlphaFoldDB" id="A0A218WX38"/>
<dbReference type="FunFam" id="3.80.10.10:FF:000400">
    <property type="entry name" value="Nuclear pore complex protein NUP107"/>
    <property type="match status" value="1"/>
</dbReference>
<dbReference type="Proteomes" id="UP000515151">
    <property type="component" value="Chromosome 8"/>
</dbReference>
<dbReference type="EMBL" id="MTKT01002590">
    <property type="protein sequence ID" value="OWM77223.1"/>
    <property type="molecule type" value="Genomic_DNA"/>
</dbReference>
<dbReference type="Pfam" id="PF08263">
    <property type="entry name" value="LRRNT_2"/>
    <property type="match status" value="1"/>
</dbReference>
<dbReference type="InterPro" id="IPR046959">
    <property type="entry name" value="PRK1-6/SRF4-like"/>
</dbReference>
<evidence type="ECO:0000313" key="11">
    <source>
        <dbReference type="EMBL" id="OWM77223.1"/>
    </source>
</evidence>
<dbReference type="InterPro" id="IPR000719">
    <property type="entry name" value="Prot_kinase_dom"/>
</dbReference>
<dbReference type="GO" id="GO:0005524">
    <property type="term" value="F:ATP binding"/>
    <property type="evidence" value="ECO:0007669"/>
    <property type="project" value="InterPro"/>
</dbReference>
<evidence type="ECO:0000256" key="6">
    <source>
        <dbReference type="ARBA" id="ARBA00022989"/>
    </source>
</evidence>
<dbReference type="PANTHER" id="PTHR48007:SF39">
    <property type="entry name" value="PROTEIN KINASE DOMAIN-CONTAINING PROTEIN"/>
    <property type="match status" value="1"/>
</dbReference>
<evidence type="ECO:0000313" key="14">
    <source>
        <dbReference type="RefSeq" id="XP_031371478.1"/>
    </source>
</evidence>
<keyword evidence="13" id="KW-1185">Reference proteome</keyword>
<name>A0A218WX38_PUNGR</name>
<keyword evidence="2" id="KW-0433">Leucine-rich repeat</keyword>
<evidence type="ECO:0000256" key="4">
    <source>
        <dbReference type="ARBA" id="ARBA00022729"/>
    </source>
</evidence>
<evidence type="ECO:0000256" key="8">
    <source>
        <dbReference type="SAM" id="MobiDB-lite"/>
    </source>
</evidence>
<dbReference type="Pfam" id="PF13855">
    <property type="entry name" value="LRR_8"/>
    <property type="match status" value="1"/>
</dbReference>
<dbReference type="InterPro" id="IPR011009">
    <property type="entry name" value="Kinase-like_dom_sf"/>
</dbReference>
<reference evidence="14" key="4">
    <citation type="submission" date="2025-04" db="UniProtKB">
        <authorList>
            <consortium name="RefSeq"/>
        </authorList>
    </citation>
    <scope>IDENTIFICATION</scope>
    <source>
        <tissue evidence="14">Leaf</tissue>
    </source>
</reference>
<feature type="chain" id="PRO_5044569043" evidence="9">
    <location>
        <begin position="28"/>
        <end position="657"/>
    </location>
</feature>
<accession>A0A218WX38</accession>
<dbReference type="Gene3D" id="1.10.510.10">
    <property type="entry name" value="Transferase(Phosphotransferase) domain 1"/>
    <property type="match status" value="1"/>
</dbReference>
<feature type="domain" description="Protein kinase" evidence="10">
    <location>
        <begin position="352"/>
        <end position="626"/>
    </location>
</feature>
<dbReference type="SUPFAM" id="SSF52058">
    <property type="entry name" value="L domain-like"/>
    <property type="match status" value="1"/>
</dbReference>
<evidence type="ECO:0000256" key="5">
    <source>
        <dbReference type="ARBA" id="ARBA00022737"/>
    </source>
</evidence>
<dbReference type="Pfam" id="PF00560">
    <property type="entry name" value="LRR_1"/>
    <property type="match status" value="1"/>
</dbReference>
<dbReference type="RefSeq" id="XP_031371478.1">
    <property type="nucleotide sequence ID" value="XM_031515618.1"/>
</dbReference>
<evidence type="ECO:0000256" key="3">
    <source>
        <dbReference type="ARBA" id="ARBA00022692"/>
    </source>
</evidence>
<feature type="region of interest" description="Disordered" evidence="8">
    <location>
        <begin position="302"/>
        <end position="321"/>
    </location>
</feature>
<sequence>MGFVIPRHSLLFIVFVCFLSRLPRARSGDAEALLSLKSAIDPLNRLQWQGNGVCQWQGVKDCMNGRVTKLVLEFLNLTGTLDGKILNQLDQLRVLSFKGNSLSGQIPALSGLVNLKSLYLNSNNFSGNFPTSISGLHRLKIVVLAGNHISGPIPESLTNVGRLYVLYLEDNRFTGTIPPLNQTSLQFFNVSGNQLSGEIPATRALMRFNGSAFSGNINLCGPQVNNPCRNTGAGGPALPPIYPSTPKESSPKRSRLIKIIAGSVGGFVGLVMLLLLCILCKKKLSSTEDRSKGGVGRVEVAEAGEASGGGGGGNNGRKEGGGFSWEGEGLGSLVFLGAGDQQMNYSMEDLLKASAETLGRGTMGSTYKAVMESGYIVTVKRLKDARYPRLDEFRRQMDLVGRLRHPNVVPLRAYFQAKEERLLVYDYFPNGSLFTLIHGSRTSGSGKPLHWTSCLKIAEDLATGLLYIHQNHGLTHGNLKSSNVLLGSDFESCLTDYGLSSFRDPDSLEEPSAASLFYRAPECRDIRRPMTQQSDVYSFGVLLLELLTGKTPFQDLVQKHGSDIPSWVRSVREEETESGDDPASGNEASEEKLQTLLNIAMACVCIAPENRPTMREVLKMIRDARAEAQVSSNSSDHSPGRWSDTVQSLPREEYLSI</sequence>
<evidence type="ECO:0000256" key="2">
    <source>
        <dbReference type="ARBA" id="ARBA00022614"/>
    </source>
</evidence>
<evidence type="ECO:0000313" key="12">
    <source>
        <dbReference type="Proteomes" id="UP000197138"/>
    </source>
</evidence>
<keyword evidence="7" id="KW-0472">Membrane</keyword>
<dbReference type="InterPro" id="IPR032675">
    <property type="entry name" value="LRR_dom_sf"/>
</dbReference>
<evidence type="ECO:0000313" key="13">
    <source>
        <dbReference type="Proteomes" id="UP000515151"/>
    </source>
</evidence>
<gene>
    <name evidence="14" type="primary">LOC116187039</name>
    <name evidence="11" type="ORF">CDL15_Pgr028860</name>
</gene>
<dbReference type="Pfam" id="PF00069">
    <property type="entry name" value="Pkinase"/>
    <property type="match status" value="1"/>
</dbReference>
<dbReference type="Gene3D" id="3.30.200.20">
    <property type="entry name" value="Phosphorylase Kinase, domain 1"/>
    <property type="match status" value="1"/>
</dbReference>
<keyword evidence="4 9" id="KW-0732">Signal</keyword>
<keyword evidence="6" id="KW-1133">Transmembrane helix</keyword>
<dbReference type="PROSITE" id="PS50011">
    <property type="entry name" value="PROTEIN_KINASE_DOM"/>
    <property type="match status" value="1"/>
</dbReference>
<dbReference type="GeneID" id="116187039"/>
<evidence type="ECO:0000259" key="10">
    <source>
        <dbReference type="PROSITE" id="PS50011"/>
    </source>
</evidence>
<keyword evidence="3" id="KW-0812">Transmembrane</keyword>
<feature type="region of interest" description="Disordered" evidence="8">
    <location>
        <begin position="568"/>
        <end position="588"/>
    </location>
</feature>